<dbReference type="InterPro" id="IPR033403">
    <property type="entry name" value="DUF5110"/>
</dbReference>
<dbReference type="InterPro" id="IPR048395">
    <property type="entry name" value="Glyco_hydro_31_C"/>
</dbReference>
<keyword evidence="2" id="KW-0378">Hydrolase</keyword>
<dbReference type="PANTHER" id="PTHR43863:SF2">
    <property type="entry name" value="MALTASE-GLUCOAMYLASE"/>
    <property type="match status" value="1"/>
</dbReference>
<dbReference type="EMBL" id="PUEC01000021">
    <property type="protein sequence ID" value="PWB01449.1"/>
    <property type="molecule type" value="Genomic_DNA"/>
</dbReference>
<feature type="domain" description="Glycosyl hydrolase family 31 C-terminal" evidence="6">
    <location>
        <begin position="572"/>
        <end position="659"/>
    </location>
</feature>
<keyword evidence="2" id="KW-0326">Glycosidase</keyword>
<feature type="domain" description="Glycoside hydrolase family 31 N-terminal" evidence="4">
    <location>
        <begin position="40"/>
        <end position="197"/>
    </location>
</feature>
<dbReference type="InterPro" id="IPR025887">
    <property type="entry name" value="Glyco_hydro_31_N_dom"/>
</dbReference>
<dbReference type="GO" id="GO:0005975">
    <property type="term" value="P:carbohydrate metabolic process"/>
    <property type="evidence" value="ECO:0007669"/>
    <property type="project" value="InterPro"/>
</dbReference>
<dbReference type="Proteomes" id="UP000244905">
    <property type="component" value="Unassembled WGS sequence"/>
</dbReference>
<dbReference type="RefSeq" id="WP_107032739.1">
    <property type="nucleotide sequence ID" value="NZ_PUEC01000021.1"/>
</dbReference>
<keyword evidence="8" id="KW-1185">Reference proteome</keyword>
<dbReference type="GeneID" id="82526602"/>
<accession>A0A2V1IN77</accession>
<comment type="caution">
    <text evidence="7">The sequence shown here is derived from an EMBL/GenBank/DDBJ whole genome shotgun (WGS) entry which is preliminary data.</text>
</comment>
<name>A0A2V1IN77_9BACT</name>
<dbReference type="PANTHER" id="PTHR43863">
    <property type="entry name" value="HYDROLASE, PUTATIVE (AFU_ORTHOLOGUE AFUA_1G03140)-RELATED"/>
    <property type="match status" value="1"/>
</dbReference>
<evidence type="ECO:0000256" key="1">
    <source>
        <dbReference type="ARBA" id="ARBA00007806"/>
    </source>
</evidence>
<dbReference type="CDD" id="cd14752">
    <property type="entry name" value="GH31_N"/>
    <property type="match status" value="1"/>
</dbReference>
<feature type="domain" description="Glycoside hydrolase family 31 TIM barrel" evidence="3">
    <location>
        <begin position="243"/>
        <end position="564"/>
    </location>
</feature>
<evidence type="ECO:0000256" key="2">
    <source>
        <dbReference type="RuleBase" id="RU361185"/>
    </source>
</evidence>
<comment type="similarity">
    <text evidence="1 2">Belongs to the glycosyl hydrolase 31 family.</text>
</comment>
<protein>
    <submittedName>
        <fullName evidence="7">DUF5110 domain-containing protein</fullName>
    </submittedName>
</protein>
<evidence type="ECO:0000259" key="6">
    <source>
        <dbReference type="Pfam" id="PF21365"/>
    </source>
</evidence>
<dbReference type="Gene3D" id="2.60.40.1760">
    <property type="entry name" value="glycosyl hydrolase (family 31)"/>
    <property type="match status" value="1"/>
</dbReference>
<dbReference type="InterPro" id="IPR011013">
    <property type="entry name" value="Gal_mutarotase_sf_dom"/>
</dbReference>
<gene>
    <name evidence="7" type="ORF">C5O23_09645</name>
</gene>
<reference evidence="8" key="1">
    <citation type="submission" date="2018-02" db="EMBL/GenBank/DDBJ databases">
        <authorList>
            <person name="Clavel T."/>
            <person name="Strowig T."/>
        </authorList>
    </citation>
    <scope>NUCLEOTIDE SEQUENCE [LARGE SCALE GENOMIC DNA]</scope>
    <source>
        <strain evidence="8">DSM 103720</strain>
    </source>
</reference>
<proteinExistence type="inferred from homology"/>
<dbReference type="SUPFAM" id="SSF74650">
    <property type="entry name" value="Galactose mutarotase-like"/>
    <property type="match status" value="1"/>
</dbReference>
<dbReference type="Gene3D" id="2.60.40.1180">
    <property type="entry name" value="Golgi alpha-mannosidase II"/>
    <property type="match status" value="2"/>
</dbReference>
<dbReference type="InterPro" id="IPR017853">
    <property type="entry name" value="GH"/>
</dbReference>
<evidence type="ECO:0000313" key="7">
    <source>
        <dbReference type="EMBL" id="PWB01449.1"/>
    </source>
</evidence>
<dbReference type="GO" id="GO:0030246">
    <property type="term" value="F:carbohydrate binding"/>
    <property type="evidence" value="ECO:0007669"/>
    <property type="project" value="InterPro"/>
</dbReference>
<evidence type="ECO:0000259" key="3">
    <source>
        <dbReference type="Pfam" id="PF01055"/>
    </source>
</evidence>
<evidence type="ECO:0000313" key="8">
    <source>
        <dbReference type="Proteomes" id="UP000244905"/>
    </source>
</evidence>
<dbReference type="SUPFAM" id="SSF51011">
    <property type="entry name" value="Glycosyl hydrolase domain"/>
    <property type="match status" value="1"/>
</dbReference>
<evidence type="ECO:0000259" key="4">
    <source>
        <dbReference type="Pfam" id="PF13802"/>
    </source>
</evidence>
<dbReference type="GO" id="GO:0004553">
    <property type="term" value="F:hydrolase activity, hydrolyzing O-glycosyl compounds"/>
    <property type="evidence" value="ECO:0007669"/>
    <property type="project" value="InterPro"/>
</dbReference>
<dbReference type="SUPFAM" id="SSF51445">
    <property type="entry name" value="(Trans)glycosidases"/>
    <property type="match status" value="1"/>
</dbReference>
<dbReference type="InterPro" id="IPR013780">
    <property type="entry name" value="Glyco_hydro_b"/>
</dbReference>
<dbReference type="InterPro" id="IPR051816">
    <property type="entry name" value="Glycosyl_Hydrolase_31"/>
</dbReference>
<dbReference type="Gene3D" id="3.20.20.80">
    <property type="entry name" value="Glycosidases"/>
    <property type="match status" value="1"/>
</dbReference>
<feature type="domain" description="DUF5110" evidence="5">
    <location>
        <begin position="678"/>
        <end position="747"/>
    </location>
</feature>
<evidence type="ECO:0000259" key="5">
    <source>
        <dbReference type="Pfam" id="PF17137"/>
    </source>
</evidence>
<dbReference type="Pfam" id="PF13802">
    <property type="entry name" value="Gal_mutarotas_2"/>
    <property type="match status" value="1"/>
</dbReference>
<organism evidence="7 8">
    <name type="scientific">Duncaniella muris</name>
    <dbReference type="NCBI Taxonomy" id="2094150"/>
    <lineage>
        <taxon>Bacteria</taxon>
        <taxon>Pseudomonadati</taxon>
        <taxon>Bacteroidota</taxon>
        <taxon>Bacteroidia</taxon>
        <taxon>Bacteroidales</taxon>
        <taxon>Muribaculaceae</taxon>
        <taxon>Duncaniella</taxon>
    </lineage>
</organism>
<dbReference type="AlphaFoldDB" id="A0A2V1IN77"/>
<dbReference type="Pfam" id="PF17137">
    <property type="entry name" value="DUF5110"/>
    <property type="match status" value="1"/>
</dbReference>
<dbReference type="InterPro" id="IPR000322">
    <property type="entry name" value="Glyco_hydro_31_TIM"/>
</dbReference>
<dbReference type="Pfam" id="PF01055">
    <property type="entry name" value="Glyco_hydro_31_2nd"/>
    <property type="match status" value="1"/>
</dbReference>
<dbReference type="Pfam" id="PF21365">
    <property type="entry name" value="Glyco_hydro_31_3rd"/>
    <property type="match status" value="1"/>
</dbReference>
<sequence>MKINGQIKAIATLVLAGVIPHCAIAQQNEICFQTPGGQHIRVSAVSDNIIKVSNWNAGETLPETATSVLKGQSGTSSVSTAPGICVMTTGGGIVVRVDSLTGSVDISAGPKRSVSDNGLRTLAGGQRRLELSTVGEGSFYGAGERGYSFNLAGDTLVMYNKQNYGYTAGEERIRQMNITMPLFLSSNGYAVVFDDFAAASMIMSNPIVYTSESRSPISYYFINGAGSLASVTRELSALTGRQKLPPFWALGYITSKYGYHTQQETLGVVDTLKRAGYPLDGIVLDLYWYGKEEDMGRLAWDQQQWPDHKKMLADLKERGVNTVIISQPYILRNGRGLENYNELASKGLLVKDSTGGPQEVKIWVGEGGMFDVSNPDTRSWLSERYKALTLEGVGGWWGDLGEPEVHPETGIHANGLSAREYHNLYGNDWSSVISDLFASEFPDRRLMTMMRGGTTGLQRYSVYPWSTDVSRSWGGLQPQITIMLNSGLSGLGYMSHDVGGFAIDPDAPYDPELYVRWLQLGTFSPILRTHAQATAEPYNYPDQQHIILPLIKERYRWLPYNYTLAYENASQGLPLVRPLNFYSPGSDRFDDITDEYLWGRDILVAPVMTQGATRRSIVFPDGLWVDYNNPGRLYNGGDTVTYPAPLEVLPLFVRAGAIIPQADYGMQSTEDYRTDRYTINYYPYLGKSEYTLFEDDRKSPGSLDEGAYSLINFTGEASIEGINLDISSQGTYPGAPKVKDLTFRIHLVDGDPSSVSVDGHKLKRGAWKFDRSESMLTFKIKWNVDKPLAIHIR</sequence>